<evidence type="ECO:0000313" key="9">
    <source>
        <dbReference type="EMBL" id="CXJ01028.1"/>
    </source>
</evidence>
<evidence type="ECO:0000313" key="15">
    <source>
        <dbReference type="Proteomes" id="UP000219860"/>
    </source>
</evidence>
<evidence type="ECO:0000259" key="8">
    <source>
        <dbReference type="SMART" id="SM01190"/>
    </source>
</evidence>
<evidence type="ECO:0000313" key="10">
    <source>
        <dbReference type="EMBL" id="SCL98111.1"/>
    </source>
</evidence>
<evidence type="ECO:0000256" key="3">
    <source>
        <dbReference type="ARBA" id="ARBA00022692"/>
    </source>
</evidence>
<dbReference type="AlphaFoldDB" id="A0A113SPZ4"/>
<evidence type="ECO:0000256" key="1">
    <source>
        <dbReference type="ARBA" id="ARBA00004479"/>
    </source>
</evidence>
<protein>
    <submittedName>
        <fullName evidence="9">Transmembrane protein Tmp21 homologue, putative</fullName>
    </submittedName>
</protein>
<evidence type="ECO:0000313" key="13">
    <source>
        <dbReference type="EMBL" id="SCN27984.1"/>
    </source>
</evidence>
<dbReference type="EMBL" id="LT160033">
    <property type="protein sequence ID" value="CXJ01028.1"/>
    <property type="molecule type" value="Genomic_DNA"/>
</dbReference>
<keyword evidence="4" id="KW-0732">Signal</keyword>
<dbReference type="InterPro" id="IPR009038">
    <property type="entry name" value="GOLD_dom"/>
</dbReference>
<dbReference type="OrthoDB" id="759142at2759"/>
<organism evidence="9 14">
    <name type="scientific">Plasmodium berghei</name>
    <dbReference type="NCBI Taxonomy" id="5821"/>
    <lineage>
        <taxon>Eukaryota</taxon>
        <taxon>Sar</taxon>
        <taxon>Alveolata</taxon>
        <taxon>Apicomplexa</taxon>
        <taxon>Aconoidasida</taxon>
        <taxon>Haemosporida</taxon>
        <taxon>Plasmodiidae</taxon>
        <taxon>Plasmodium</taxon>
        <taxon>Plasmodium (Vinckeia)</taxon>
    </lineage>
</organism>
<keyword evidence="3 7" id="KW-0812">Transmembrane</keyword>
<dbReference type="PANTHER" id="PTHR22811">
    <property type="entry name" value="TRANSMEMBRANE EMP24 DOMAIN-CONTAINING PROTEIN"/>
    <property type="match status" value="1"/>
</dbReference>
<dbReference type="SMART" id="SM01190">
    <property type="entry name" value="EMP24_GP25L"/>
    <property type="match status" value="1"/>
</dbReference>
<dbReference type="Proteomes" id="UP000069549">
    <property type="component" value="Chromosome 13"/>
</dbReference>
<comment type="subcellular location">
    <subcellularLocation>
        <location evidence="1">Membrane</location>
        <topology evidence="1">Single-pass type I membrane protein</topology>
    </subcellularLocation>
</comment>
<dbReference type="VEuPathDB" id="PlasmoDB:PBANKA_1348000"/>
<dbReference type="GO" id="GO:0016020">
    <property type="term" value="C:membrane"/>
    <property type="evidence" value="ECO:0007669"/>
    <property type="project" value="UniProtKB-SubCell"/>
</dbReference>
<dbReference type="Proteomes" id="UP000219974">
    <property type="component" value="Chromosome 13"/>
</dbReference>
<comment type="similarity">
    <text evidence="2">Belongs to the EMP24/GP25L family.</text>
</comment>
<feature type="domain" description="GOLD" evidence="8">
    <location>
        <begin position="25"/>
        <end position="209"/>
    </location>
</feature>
<dbReference type="OMA" id="AGIQFWH"/>
<evidence type="ECO:0000313" key="18">
    <source>
        <dbReference type="Proteomes" id="UP000516480"/>
    </source>
</evidence>
<dbReference type="EMBL" id="LT608149">
    <property type="protein sequence ID" value="SCL98111.1"/>
    <property type="molecule type" value="Genomic_DNA"/>
</dbReference>
<dbReference type="InterPro" id="IPR015720">
    <property type="entry name" value="Emp24-like"/>
</dbReference>
<keyword evidence="5 7" id="KW-1133">Transmembrane helix</keyword>
<evidence type="ECO:0000313" key="17">
    <source>
        <dbReference type="Proteomes" id="UP000220214"/>
    </source>
</evidence>
<dbReference type="Pfam" id="PF01105">
    <property type="entry name" value="EMP24_GP25L"/>
    <property type="match status" value="1"/>
</dbReference>
<evidence type="ECO:0000256" key="2">
    <source>
        <dbReference type="ARBA" id="ARBA00007104"/>
    </source>
</evidence>
<keyword evidence="6 7" id="KW-0472">Membrane</keyword>
<dbReference type="EMBL" id="LT608261">
    <property type="protein sequence ID" value="SCM16753.1"/>
    <property type="molecule type" value="Genomic_DNA"/>
</dbReference>
<evidence type="ECO:0000313" key="16">
    <source>
        <dbReference type="Proteomes" id="UP000219974"/>
    </source>
</evidence>
<dbReference type="Proteomes" id="UP000219860">
    <property type="component" value="Chromosome 13"/>
</dbReference>
<evidence type="ECO:0000256" key="4">
    <source>
        <dbReference type="ARBA" id="ARBA00022729"/>
    </source>
</evidence>
<reference evidence="9 14" key="1">
    <citation type="submission" date="2016-02" db="EMBL/GenBank/DDBJ databases">
        <authorList>
            <consortium name="Pathogen Informatics"/>
        </authorList>
    </citation>
    <scope>NUCLEOTIDE SEQUENCE [LARGE SCALE GENOMIC DNA]</scope>
    <source>
        <strain evidence="9 14">K173</strain>
        <strain evidence="10 18">NK65 ny</strain>
        <strain evidence="13 17">NK65e</strain>
        <strain evidence="11 15">SP11 Antwerpcl1</strain>
        <strain evidence="12 16">SP11 RLL</strain>
    </source>
</reference>
<evidence type="ECO:0000313" key="12">
    <source>
        <dbReference type="EMBL" id="SCM18551.1"/>
    </source>
</evidence>
<accession>A0A113SPZ4</accession>
<evidence type="ECO:0000313" key="11">
    <source>
        <dbReference type="EMBL" id="SCM16753.1"/>
    </source>
</evidence>
<sequence length="214" mass="24938">MAKINKLLTFFIAFIFQVSLINSLQIYLSLKPNLPKCIKERISKDTLVVGKFKTHEKDSVVSVFIYDIDVNEKKLNSLDRLPIFEAIDEHDIKTAFTTFYSTSYSFCAYNKSNKVVDIYFEIKHGVEARDYTKIAKADHLNEATITLKQILNSMKNFQSNLKRIKLSEENEKKSSEKLNDTLMWFSILTIVIIIIAALTQDFYYKRFFTSKKII</sequence>
<gene>
    <name evidence="9" type="ORF">PBK173_000408900</name>
    <name evidence="13" type="ORF">PBNK65E_000398000</name>
    <name evidence="10" type="ORF">PBNK65NY_000397500</name>
    <name evidence="11" type="ORF">PBSP11A_000397900</name>
    <name evidence="12" type="ORF">PBSP11RLL_000398100</name>
</gene>
<evidence type="ECO:0000256" key="7">
    <source>
        <dbReference type="SAM" id="Phobius"/>
    </source>
</evidence>
<dbReference type="EMBL" id="LT614639">
    <property type="protein sequence ID" value="SCN27984.1"/>
    <property type="molecule type" value="Genomic_DNA"/>
</dbReference>
<dbReference type="Proteomes" id="UP000220214">
    <property type="component" value="Chromosome 13"/>
</dbReference>
<dbReference type="EMBL" id="LT608277">
    <property type="protein sequence ID" value="SCM18551.1"/>
    <property type="molecule type" value="Genomic_DNA"/>
</dbReference>
<feature type="transmembrane region" description="Helical" evidence="7">
    <location>
        <begin position="182"/>
        <end position="204"/>
    </location>
</feature>
<proteinExistence type="inferred from homology"/>
<name>A0A113SPZ4_PLABE</name>
<dbReference type="Proteomes" id="UP000516480">
    <property type="component" value="Chromosome 13"/>
</dbReference>
<evidence type="ECO:0000313" key="14">
    <source>
        <dbReference type="Proteomes" id="UP000069549"/>
    </source>
</evidence>
<evidence type="ECO:0000256" key="6">
    <source>
        <dbReference type="ARBA" id="ARBA00023136"/>
    </source>
</evidence>
<evidence type="ECO:0000256" key="5">
    <source>
        <dbReference type="ARBA" id="ARBA00022989"/>
    </source>
</evidence>